<sequence length="108" mass="11748">MLSHTRLDSSTIVLFPAPESKPLMNISLSGGVRVTEDTNPPRKTQGRRLSWGYNSKHRVGLFRHVQRTSGGIKNTSGRSCTSTTNTSANHVSPGGNNKTSSLFSMYVV</sequence>
<protein>
    <submittedName>
        <fullName evidence="2">Uncharacterized protein</fullName>
    </submittedName>
</protein>
<dbReference type="Proteomes" id="UP000324222">
    <property type="component" value="Unassembled WGS sequence"/>
</dbReference>
<gene>
    <name evidence="2" type="ORF">E2C01_059149</name>
</gene>
<feature type="region of interest" description="Disordered" evidence="1">
    <location>
        <begin position="67"/>
        <end position="99"/>
    </location>
</feature>
<dbReference type="EMBL" id="VSRR010022830">
    <property type="protein sequence ID" value="MPC65025.1"/>
    <property type="molecule type" value="Genomic_DNA"/>
</dbReference>
<comment type="caution">
    <text evidence="2">The sequence shown here is derived from an EMBL/GenBank/DDBJ whole genome shotgun (WGS) entry which is preliminary data.</text>
</comment>
<name>A0A5B7H617_PORTR</name>
<organism evidence="2 3">
    <name type="scientific">Portunus trituberculatus</name>
    <name type="common">Swimming crab</name>
    <name type="synonym">Neptunus trituberculatus</name>
    <dbReference type="NCBI Taxonomy" id="210409"/>
    <lineage>
        <taxon>Eukaryota</taxon>
        <taxon>Metazoa</taxon>
        <taxon>Ecdysozoa</taxon>
        <taxon>Arthropoda</taxon>
        <taxon>Crustacea</taxon>
        <taxon>Multicrustacea</taxon>
        <taxon>Malacostraca</taxon>
        <taxon>Eumalacostraca</taxon>
        <taxon>Eucarida</taxon>
        <taxon>Decapoda</taxon>
        <taxon>Pleocyemata</taxon>
        <taxon>Brachyura</taxon>
        <taxon>Eubrachyura</taxon>
        <taxon>Portunoidea</taxon>
        <taxon>Portunidae</taxon>
        <taxon>Portuninae</taxon>
        <taxon>Portunus</taxon>
    </lineage>
</organism>
<keyword evidence="3" id="KW-1185">Reference proteome</keyword>
<accession>A0A5B7H617</accession>
<reference evidence="2 3" key="1">
    <citation type="submission" date="2019-05" db="EMBL/GenBank/DDBJ databases">
        <title>Another draft genome of Portunus trituberculatus and its Hox gene families provides insights of decapod evolution.</title>
        <authorList>
            <person name="Jeong J.-H."/>
            <person name="Song I."/>
            <person name="Kim S."/>
            <person name="Choi T."/>
            <person name="Kim D."/>
            <person name="Ryu S."/>
            <person name="Kim W."/>
        </authorList>
    </citation>
    <scope>NUCLEOTIDE SEQUENCE [LARGE SCALE GENOMIC DNA]</scope>
    <source>
        <tissue evidence="2">Muscle</tissue>
    </source>
</reference>
<proteinExistence type="predicted"/>
<evidence type="ECO:0000313" key="3">
    <source>
        <dbReference type="Proteomes" id="UP000324222"/>
    </source>
</evidence>
<evidence type="ECO:0000256" key="1">
    <source>
        <dbReference type="SAM" id="MobiDB-lite"/>
    </source>
</evidence>
<evidence type="ECO:0000313" key="2">
    <source>
        <dbReference type="EMBL" id="MPC65025.1"/>
    </source>
</evidence>
<dbReference type="AlphaFoldDB" id="A0A5B7H617"/>